<evidence type="ECO:0000313" key="7">
    <source>
        <dbReference type="Proteomes" id="UP001199106"/>
    </source>
</evidence>
<evidence type="ECO:0000256" key="5">
    <source>
        <dbReference type="SAM" id="Phobius"/>
    </source>
</evidence>
<dbReference type="InterPro" id="IPR003689">
    <property type="entry name" value="ZIP"/>
</dbReference>
<evidence type="ECO:0000256" key="2">
    <source>
        <dbReference type="ARBA" id="ARBA00022692"/>
    </source>
</evidence>
<dbReference type="PANTHER" id="PTHR11040:SF32">
    <property type="entry name" value="ZINC-REGULATED TRANSPORTER 1"/>
    <property type="match status" value="1"/>
</dbReference>
<dbReference type="GO" id="GO:0000006">
    <property type="term" value="F:high-affinity zinc transmembrane transporter activity"/>
    <property type="evidence" value="ECO:0007669"/>
    <property type="project" value="TreeGrafter"/>
</dbReference>
<organism evidence="6 7">
    <name type="scientific">Alternaria panax</name>
    <dbReference type="NCBI Taxonomy" id="48097"/>
    <lineage>
        <taxon>Eukaryota</taxon>
        <taxon>Fungi</taxon>
        <taxon>Dikarya</taxon>
        <taxon>Ascomycota</taxon>
        <taxon>Pezizomycotina</taxon>
        <taxon>Dothideomycetes</taxon>
        <taxon>Pleosporomycetidae</taxon>
        <taxon>Pleosporales</taxon>
        <taxon>Pleosporineae</taxon>
        <taxon>Pleosporaceae</taxon>
        <taxon>Alternaria</taxon>
        <taxon>Alternaria sect. Panax</taxon>
    </lineage>
</organism>
<sequence length="116" mass="12484">MASSTADHLSFAHKIGAFLVLELGIIFHSVVIGLNLGVVGDEFSTLYPVLVFHQSFEGLGIGARLSNIPFPQSKNWMPWALCALYGLTTPVSIAIGLGVRTTYSPESKTSMMVQVD</sequence>
<name>A0AAD4FDB8_9PLEO</name>
<evidence type="ECO:0000256" key="3">
    <source>
        <dbReference type="ARBA" id="ARBA00022989"/>
    </source>
</evidence>
<evidence type="ECO:0000313" key="6">
    <source>
        <dbReference type="EMBL" id="KAG9188379.1"/>
    </source>
</evidence>
<proteinExistence type="predicted"/>
<evidence type="ECO:0000256" key="1">
    <source>
        <dbReference type="ARBA" id="ARBA00004141"/>
    </source>
</evidence>
<accession>A0AAD4FDB8</accession>
<keyword evidence="3 5" id="KW-1133">Transmembrane helix</keyword>
<feature type="transmembrane region" description="Helical" evidence="5">
    <location>
        <begin position="76"/>
        <end position="99"/>
    </location>
</feature>
<keyword evidence="4 5" id="KW-0472">Membrane</keyword>
<dbReference type="GO" id="GO:0005886">
    <property type="term" value="C:plasma membrane"/>
    <property type="evidence" value="ECO:0007669"/>
    <property type="project" value="TreeGrafter"/>
</dbReference>
<reference evidence="6" key="1">
    <citation type="submission" date="2021-07" db="EMBL/GenBank/DDBJ databases">
        <title>Genome Resource of American Ginseng Black Spot Pathogen Alternaria panax.</title>
        <authorList>
            <person name="Qiu C."/>
            <person name="Wang W."/>
            <person name="Liu Z."/>
        </authorList>
    </citation>
    <scope>NUCLEOTIDE SEQUENCE</scope>
    <source>
        <strain evidence="6">BNCC115425</strain>
    </source>
</reference>
<dbReference type="Pfam" id="PF02535">
    <property type="entry name" value="Zip"/>
    <property type="match status" value="1"/>
</dbReference>
<comment type="caution">
    <text evidence="6">The sequence shown here is derived from an EMBL/GenBank/DDBJ whole genome shotgun (WGS) entry which is preliminary data.</text>
</comment>
<comment type="subcellular location">
    <subcellularLocation>
        <location evidence="1">Membrane</location>
        <topology evidence="1">Multi-pass membrane protein</topology>
    </subcellularLocation>
</comment>
<dbReference type="AlphaFoldDB" id="A0AAD4FDB8"/>
<protein>
    <submittedName>
        <fullName evidence="6">Uncharacterized protein</fullName>
    </submittedName>
</protein>
<dbReference type="Proteomes" id="UP001199106">
    <property type="component" value="Unassembled WGS sequence"/>
</dbReference>
<dbReference type="GO" id="GO:0071578">
    <property type="term" value="P:zinc ion import across plasma membrane"/>
    <property type="evidence" value="ECO:0007669"/>
    <property type="project" value="TreeGrafter"/>
</dbReference>
<feature type="transmembrane region" description="Helical" evidence="5">
    <location>
        <begin position="15"/>
        <end position="38"/>
    </location>
</feature>
<keyword evidence="7" id="KW-1185">Reference proteome</keyword>
<evidence type="ECO:0000256" key="4">
    <source>
        <dbReference type="ARBA" id="ARBA00023136"/>
    </source>
</evidence>
<dbReference type="PANTHER" id="PTHR11040">
    <property type="entry name" value="ZINC/IRON TRANSPORTER"/>
    <property type="match status" value="1"/>
</dbReference>
<gene>
    <name evidence="6" type="ORF">G6011_02302</name>
</gene>
<dbReference type="EMBL" id="JAANER010000006">
    <property type="protein sequence ID" value="KAG9188379.1"/>
    <property type="molecule type" value="Genomic_DNA"/>
</dbReference>
<keyword evidence="2 5" id="KW-0812">Transmembrane</keyword>